<dbReference type="Proteomes" id="UP000015105">
    <property type="component" value="Chromosome 1D"/>
</dbReference>
<dbReference type="Gramene" id="AET1Gv20040500.1">
    <property type="protein sequence ID" value="AET1Gv20040500.1"/>
    <property type="gene ID" value="AET1Gv20040500"/>
</dbReference>
<sequence>LHSDSRRPSLSQAFKRRILASPLVGGMACALPSPNLAFQSQPG</sequence>
<organism evidence="1 2">
    <name type="scientific">Aegilops tauschii subsp. strangulata</name>
    <name type="common">Goatgrass</name>
    <dbReference type="NCBI Taxonomy" id="200361"/>
    <lineage>
        <taxon>Eukaryota</taxon>
        <taxon>Viridiplantae</taxon>
        <taxon>Streptophyta</taxon>
        <taxon>Embryophyta</taxon>
        <taxon>Tracheophyta</taxon>
        <taxon>Spermatophyta</taxon>
        <taxon>Magnoliopsida</taxon>
        <taxon>Liliopsida</taxon>
        <taxon>Poales</taxon>
        <taxon>Poaceae</taxon>
        <taxon>BOP clade</taxon>
        <taxon>Pooideae</taxon>
        <taxon>Triticodae</taxon>
        <taxon>Triticeae</taxon>
        <taxon>Triticinae</taxon>
        <taxon>Aegilops</taxon>
    </lineage>
</organism>
<keyword evidence="2" id="KW-1185">Reference proteome</keyword>
<reference evidence="1" key="4">
    <citation type="submission" date="2019-03" db="UniProtKB">
        <authorList>
            <consortium name="EnsemblPlants"/>
        </authorList>
    </citation>
    <scope>IDENTIFICATION</scope>
</reference>
<reference evidence="2" key="2">
    <citation type="journal article" date="2017" name="Nat. Plants">
        <title>The Aegilops tauschii genome reveals multiple impacts of transposons.</title>
        <authorList>
            <person name="Zhao G."/>
            <person name="Zou C."/>
            <person name="Li K."/>
            <person name="Wang K."/>
            <person name="Li T."/>
            <person name="Gao L."/>
            <person name="Zhang X."/>
            <person name="Wang H."/>
            <person name="Yang Z."/>
            <person name="Liu X."/>
            <person name="Jiang W."/>
            <person name="Mao L."/>
            <person name="Kong X."/>
            <person name="Jiao Y."/>
            <person name="Jia J."/>
        </authorList>
    </citation>
    <scope>NUCLEOTIDE SEQUENCE [LARGE SCALE GENOMIC DNA]</scope>
    <source>
        <strain evidence="2">cv. AL8/78</strain>
    </source>
</reference>
<dbReference type="AlphaFoldDB" id="A0A452XKG2"/>
<accession>A0A452XKG2</accession>
<evidence type="ECO:0000313" key="1">
    <source>
        <dbReference type="EnsemblPlants" id="AET1Gv20040500.1"/>
    </source>
</evidence>
<proteinExistence type="predicted"/>
<dbReference type="EnsemblPlants" id="AET1Gv20040500.1">
    <property type="protein sequence ID" value="AET1Gv20040500.1"/>
    <property type="gene ID" value="AET1Gv20040500"/>
</dbReference>
<protein>
    <submittedName>
        <fullName evidence="1">Uncharacterized protein</fullName>
    </submittedName>
</protein>
<name>A0A452XKG2_AEGTS</name>
<evidence type="ECO:0000313" key="2">
    <source>
        <dbReference type="Proteomes" id="UP000015105"/>
    </source>
</evidence>
<reference evidence="1" key="5">
    <citation type="journal article" date="2021" name="G3 (Bethesda)">
        <title>Aegilops tauschii genome assembly Aet v5.0 features greater sequence contiguity and improved annotation.</title>
        <authorList>
            <person name="Wang L."/>
            <person name="Zhu T."/>
            <person name="Rodriguez J.C."/>
            <person name="Deal K.R."/>
            <person name="Dubcovsky J."/>
            <person name="McGuire P.E."/>
            <person name="Lux T."/>
            <person name="Spannagl M."/>
            <person name="Mayer K.F.X."/>
            <person name="Baldrich P."/>
            <person name="Meyers B.C."/>
            <person name="Huo N."/>
            <person name="Gu Y.Q."/>
            <person name="Zhou H."/>
            <person name="Devos K.M."/>
            <person name="Bennetzen J.L."/>
            <person name="Unver T."/>
            <person name="Budak H."/>
            <person name="Gulick P.J."/>
            <person name="Galiba G."/>
            <person name="Kalapos B."/>
            <person name="Nelson D.R."/>
            <person name="Li P."/>
            <person name="You F.M."/>
            <person name="Luo M.C."/>
            <person name="Dvorak J."/>
        </authorList>
    </citation>
    <scope>NUCLEOTIDE SEQUENCE [LARGE SCALE GENOMIC DNA]</scope>
    <source>
        <strain evidence="1">cv. AL8/78</strain>
    </source>
</reference>
<reference evidence="2" key="1">
    <citation type="journal article" date="2014" name="Science">
        <title>Ancient hybridizations among the ancestral genomes of bread wheat.</title>
        <authorList>
            <consortium name="International Wheat Genome Sequencing Consortium,"/>
            <person name="Marcussen T."/>
            <person name="Sandve S.R."/>
            <person name="Heier L."/>
            <person name="Spannagl M."/>
            <person name="Pfeifer M."/>
            <person name="Jakobsen K.S."/>
            <person name="Wulff B.B."/>
            <person name="Steuernagel B."/>
            <person name="Mayer K.F."/>
            <person name="Olsen O.A."/>
        </authorList>
    </citation>
    <scope>NUCLEOTIDE SEQUENCE [LARGE SCALE GENOMIC DNA]</scope>
    <source>
        <strain evidence="2">cv. AL8/78</strain>
    </source>
</reference>
<reference evidence="1" key="3">
    <citation type="journal article" date="2017" name="Nature">
        <title>Genome sequence of the progenitor of the wheat D genome Aegilops tauschii.</title>
        <authorList>
            <person name="Luo M.C."/>
            <person name="Gu Y.Q."/>
            <person name="Puiu D."/>
            <person name="Wang H."/>
            <person name="Twardziok S.O."/>
            <person name="Deal K.R."/>
            <person name="Huo N."/>
            <person name="Zhu T."/>
            <person name="Wang L."/>
            <person name="Wang Y."/>
            <person name="McGuire P.E."/>
            <person name="Liu S."/>
            <person name="Long H."/>
            <person name="Ramasamy R.K."/>
            <person name="Rodriguez J.C."/>
            <person name="Van S.L."/>
            <person name="Yuan L."/>
            <person name="Wang Z."/>
            <person name="Xia Z."/>
            <person name="Xiao L."/>
            <person name="Anderson O.D."/>
            <person name="Ouyang S."/>
            <person name="Liang Y."/>
            <person name="Zimin A.V."/>
            <person name="Pertea G."/>
            <person name="Qi P."/>
            <person name="Bennetzen J.L."/>
            <person name="Dai X."/>
            <person name="Dawson M.W."/>
            <person name="Muller H.G."/>
            <person name="Kugler K."/>
            <person name="Rivarola-Duarte L."/>
            <person name="Spannagl M."/>
            <person name="Mayer K.F.X."/>
            <person name="Lu F.H."/>
            <person name="Bevan M.W."/>
            <person name="Leroy P."/>
            <person name="Li P."/>
            <person name="You F.M."/>
            <person name="Sun Q."/>
            <person name="Liu Z."/>
            <person name="Lyons E."/>
            <person name="Wicker T."/>
            <person name="Salzberg S.L."/>
            <person name="Devos K.M."/>
            <person name="Dvorak J."/>
        </authorList>
    </citation>
    <scope>NUCLEOTIDE SEQUENCE [LARGE SCALE GENOMIC DNA]</scope>
    <source>
        <strain evidence="1">cv. AL8/78</strain>
    </source>
</reference>